<evidence type="ECO:0000313" key="2">
    <source>
        <dbReference type="Proteomes" id="UP000064967"/>
    </source>
</evidence>
<accession>A0A0K1PKH1</accession>
<evidence type="ECO:0000313" key="1">
    <source>
        <dbReference type="EMBL" id="AKU94025.1"/>
    </source>
</evidence>
<dbReference type="KEGG" id="llu:AKJ09_00689"/>
<organism evidence="1 2">
    <name type="scientific">Labilithrix luteola</name>
    <dbReference type="NCBI Taxonomy" id="1391654"/>
    <lineage>
        <taxon>Bacteria</taxon>
        <taxon>Pseudomonadati</taxon>
        <taxon>Myxococcota</taxon>
        <taxon>Polyangia</taxon>
        <taxon>Polyangiales</taxon>
        <taxon>Labilitrichaceae</taxon>
        <taxon>Labilithrix</taxon>
    </lineage>
</organism>
<keyword evidence="2" id="KW-1185">Reference proteome</keyword>
<dbReference type="EMBL" id="CP012333">
    <property type="protein sequence ID" value="AKU94025.1"/>
    <property type="molecule type" value="Genomic_DNA"/>
</dbReference>
<sequence length="56" mass="6306">MVAIEIRHLITSPLTTTTERRLEPKTASRHDSFDSFDSFGHLRESEFVGTPRSGMG</sequence>
<gene>
    <name evidence="1" type="ORF">AKJ09_00689</name>
</gene>
<dbReference type="AlphaFoldDB" id="A0A0K1PKH1"/>
<protein>
    <submittedName>
        <fullName evidence="1">Uncharacterized protein</fullName>
    </submittedName>
</protein>
<reference evidence="1 2" key="1">
    <citation type="submission" date="2015-08" db="EMBL/GenBank/DDBJ databases">
        <authorList>
            <person name="Babu N.S."/>
            <person name="Beckwith C.J."/>
            <person name="Beseler K.G."/>
            <person name="Brison A."/>
            <person name="Carone J.V."/>
            <person name="Caskin T.P."/>
            <person name="Diamond M."/>
            <person name="Durham M.E."/>
            <person name="Foxe J.M."/>
            <person name="Go M."/>
            <person name="Henderson B.A."/>
            <person name="Jones I.B."/>
            <person name="McGettigan J.A."/>
            <person name="Micheletti S.J."/>
            <person name="Nasrallah M.E."/>
            <person name="Ortiz D."/>
            <person name="Piller C.R."/>
            <person name="Privatt S.R."/>
            <person name="Schneider S.L."/>
            <person name="Sharp S."/>
            <person name="Smith T.C."/>
            <person name="Stanton J.D."/>
            <person name="Ullery H.E."/>
            <person name="Wilson R.J."/>
            <person name="Serrano M.G."/>
            <person name="Buck G."/>
            <person name="Lee V."/>
            <person name="Wang Y."/>
            <person name="Carvalho R."/>
            <person name="Voegtly L."/>
            <person name="Shi R."/>
            <person name="Duckworth R."/>
            <person name="Johnson A."/>
            <person name="Loviza R."/>
            <person name="Walstead R."/>
            <person name="Shah Z."/>
            <person name="Kiflezghi M."/>
            <person name="Wade K."/>
            <person name="Ball S.L."/>
            <person name="Bradley K.W."/>
            <person name="Asai D.J."/>
            <person name="Bowman C.A."/>
            <person name="Russell D.A."/>
            <person name="Pope W.H."/>
            <person name="Jacobs-Sera D."/>
            <person name="Hendrix R.W."/>
            <person name="Hatfull G.F."/>
        </authorList>
    </citation>
    <scope>NUCLEOTIDE SEQUENCE [LARGE SCALE GENOMIC DNA]</scope>
    <source>
        <strain evidence="1 2">DSM 27648</strain>
    </source>
</reference>
<proteinExistence type="predicted"/>
<name>A0A0K1PKH1_9BACT</name>
<dbReference type="Proteomes" id="UP000064967">
    <property type="component" value="Chromosome"/>
</dbReference>